<evidence type="ECO:0000313" key="3">
    <source>
        <dbReference type="EMBL" id="GGY22956.1"/>
    </source>
</evidence>
<keyword evidence="4" id="KW-1185">Reference proteome</keyword>
<feature type="chain" id="PRO_5036720297" evidence="1">
    <location>
        <begin position="29"/>
        <end position="155"/>
    </location>
</feature>
<dbReference type="EMBL" id="BMYX01000018">
    <property type="protein sequence ID" value="GGY22956.1"/>
    <property type="molecule type" value="Genomic_DNA"/>
</dbReference>
<dbReference type="AlphaFoldDB" id="A0A918UBH2"/>
<reference evidence="3" key="1">
    <citation type="journal article" date="2014" name="Int. J. Syst. Evol. Microbiol.">
        <title>Complete genome sequence of Corynebacterium casei LMG S-19264T (=DSM 44701T), isolated from a smear-ripened cheese.</title>
        <authorList>
            <consortium name="US DOE Joint Genome Institute (JGI-PGF)"/>
            <person name="Walter F."/>
            <person name="Albersmeier A."/>
            <person name="Kalinowski J."/>
            <person name="Ruckert C."/>
        </authorList>
    </citation>
    <scope>NUCLEOTIDE SEQUENCE</scope>
    <source>
        <strain evidence="3">KCTC 32182</strain>
    </source>
</reference>
<keyword evidence="3" id="KW-0449">Lipoprotein</keyword>
<dbReference type="Pfam" id="PF05433">
    <property type="entry name" value="Rick_17kDa_Anti"/>
    <property type="match status" value="1"/>
</dbReference>
<feature type="domain" description="Glycine zipper 2TM" evidence="2">
    <location>
        <begin position="64"/>
        <end position="102"/>
    </location>
</feature>
<dbReference type="Proteomes" id="UP000645257">
    <property type="component" value="Unassembled WGS sequence"/>
</dbReference>
<dbReference type="GO" id="GO:0019867">
    <property type="term" value="C:outer membrane"/>
    <property type="evidence" value="ECO:0007669"/>
    <property type="project" value="InterPro"/>
</dbReference>
<dbReference type="PROSITE" id="PS51257">
    <property type="entry name" value="PROKAR_LIPOPROTEIN"/>
    <property type="match status" value="1"/>
</dbReference>
<dbReference type="InterPro" id="IPR008816">
    <property type="entry name" value="Gly_zipper_2TM_dom"/>
</dbReference>
<protein>
    <submittedName>
        <fullName evidence="3">Lipoprotein</fullName>
    </submittedName>
</protein>
<reference evidence="3" key="2">
    <citation type="submission" date="2020-09" db="EMBL/GenBank/DDBJ databases">
        <authorList>
            <person name="Sun Q."/>
            <person name="Kim S."/>
        </authorList>
    </citation>
    <scope>NUCLEOTIDE SEQUENCE</scope>
    <source>
        <strain evidence="3">KCTC 32182</strain>
    </source>
</reference>
<gene>
    <name evidence="3" type="primary">pcp</name>
    <name evidence="3" type="ORF">GCM10011289_28370</name>
</gene>
<sequence length="155" mass="15406">MIKYSGKSVIAALLAVGVLAGCASPDSAMVYSGRQTQRAQTVQIGTVVSVQAVKVEGNRNELLTLGGAAVGGIAGSSIGKGKGSAVGAIVGAIAGGVAADAAQKSIGGKQSVEVTVKLDRTGEMLSIVQAPDVPIAVGQRVRVMRGGGTDRIMPY</sequence>
<evidence type="ECO:0000256" key="1">
    <source>
        <dbReference type="SAM" id="SignalP"/>
    </source>
</evidence>
<accession>A0A918UBH2</accession>
<feature type="signal peptide" evidence="1">
    <location>
        <begin position="1"/>
        <end position="28"/>
    </location>
</feature>
<dbReference type="RefSeq" id="WP_229804806.1">
    <property type="nucleotide sequence ID" value="NZ_BMYX01000018.1"/>
</dbReference>
<evidence type="ECO:0000259" key="2">
    <source>
        <dbReference type="Pfam" id="PF05433"/>
    </source>
</evidence>
<evidence type="ECO:0000313" key="4">
    <source>
        <dbReference type="Proteomes" id="UP000645257"/>
    </source>
</evidence>
<name>A0A918UBH2_9NEIS</name>
<proteinExistence type="predicted"/>
<organism evidence="3 4">
    <name type="scientific">Paludibacterium paludis</name>
    <dbReference type="NCBI Taxonomy" id="1225769"/>
    <lineage>
        <taxon>Bacteria</taxon>
        <taxon>Pseudomonadati</taxon>
        <taxon>Pseudomonadota</taxon>
        <taxon>Betaproteobacteria</taxon>
        <taxon>Neisseriales</taxon>
        <taxon>Chromobacteriaceae</taxon>
        <taxon>Paludibacterium</taxon>
    </lineage>
</organism>
<comment type="caution">
    <text evidence="3">The sequence shown here is derived from an EMBL/GenBank/DDBJ whole genome shotgun (WGS) entry which is preliminary data.</text>
</comment>
<keyword evidence="1" id="KW-0732">Signal</keyword>